<organism evidence="2 3">
    <name type="scientific">Eumeta variegata</name>
    <name type="common">Bagworm moth</name>
    <name type="synonym">Eumeta japonica</name>
    <dbReference type="NCBI Taxonomy" id="151549"/>
    <lineage>
        <taxon>Eukaryota</taxon>
        <taxon>Metazoa</taxon>
        <taxon>Ecdysozoa</taxon>
        <taxon>Arthropoda</taxon>
        <taxon>Hexapoda</taxon>
        <taxon>Insecta</taxon>
        <taxon>Pterygota</taxon>
        <taxon>Neoptera</taxon>
        <taxon>Endopterygota</taxon>
        <taxon>Lepidoptera</taxon>
        <taxon>Glossata</taxon>
        <taxon>Ditrysia</taxon>
        <taxon>Tineoidea</taxon>
        <taxon>Psychidae</taxon>
        <taxon>Oiketicinae</taxon>
        <taxon>Eumeta</taxon>
    </lineage>
</organism>
<keyword evidence="3" id="KW-1185">Reference proteome</keyword>
<comment type="caution">
    <text evidence="2">The sequence shown here is derived from an EMBL/GenBank/DDBJ whole genome shotgun (WGS) entry which is preliminary data.</text>
</comment>
<gene>
    <name evidence="2" type="ORF">EVAR_447_1</name>
</gene>
<feature type="region of interest" description="Disordered" evidence="1">
    <location>
        <begin position="61"/>
        <end position="91"/>
    </location>
</feature>
<proteinExistence type="predicted"/>
<name>A0A4C1SDE6_EUMVA</name>
<dbReference type="Proteomes" id="UP000299102">
    <property type="component" value="Unassembled WGS sequence"/>
</dbReference>
<protein>
    <submittedName>
        <fullName evidence="2">Uncharacterized protein</fullName>
    </submittedName>
</protein>
<accession>A0A4C1SDE6</accession>
<evidence type="ECO:0000313" key="2">
    <source>
        <dbReference type="EMBL" id="GBO99119.1"/>
    </source>
</evidence>
<reference evidence="2 3" key="1">
    <citation type="journal article" date="2019" name="Commun. Biol.">
        <title>The bagworm genome reveals a unique fibroin gene that provides high tensile strength.</title>
        <authorList>
            <person name="Kono N."/>
            <person name="Nakamura H."/>
            <person name="Ohtoshi R."/>
            <person name="Tomita M."/>
            <person name="Numata K."/>
            <person name="Arakawa K."/>
        </authorList>
    </citation>
    <scope>NUCLEOTIDE SEQUENCE [LARGE SCALE GENOMIC DNA]</scope>
</reference>
<evidence type="ECO:0000313" key="3">
    <source>
        <dbReference type="Proteomes" id="UP000299102"/>
    </source>
</evidence>
<sequence length="135" mass="14227">MRQSLSRTQALARNVATVQFLDLVKTVLLDCNGVPLKDLMDDSVILRASYDTCGSRAAGAAAAPAQDLPSGGARATLRSAQTSRRSDYDSGDIKSPLECYVYAYAVASGGCTRCYAALRAGRALPAAPHLTETLD</sequence>
<evidence type="ECO:0000256" key="1">
    <source>
        <dbReference type="SAM" id="MobiDB-lite"/>
    </source>
</evidence>
<dbReference type="EMBL" id="BGZK01000002">
    <property type="protein sequence ID" value="GBO99119.1"/>
    <property type="molecule type" value="Genomic_DNA"/>
</dbReference>
<dbReference type="AlphaFoldDB" id="A0A4C1SDE6"/>